<keyword evidence="1" id="KW-1133">Transmembrane helix</keyword>
<feature type="transmembrane region" description="Helical" evidence="1">
    <location>
        <begin position="57"/>
        <end position="77"/>
    </location>
</feature>
<feature type="transmembrane region" description="Helical" evidence="1">
    <location>
        <begin position="20"/>
        <end position="45"/>
    </location>
</feature>
<evidence type="ECO:0008006" key="4">
    <source>
        <dbReference type="Google" id="ProtNLM"/>
    </source>
</evidence>
<feature type="transmembrane region" description="Helical" evidence="1">
    <location>
        <begin position="89"/>
        <end position="113"/>
    </location>
</feature>
<sequence>MLFYYLNFLEKLMEPVSTSGFTALLKLYGIAIMVTLAVGLVAAVVLMTRMPRSPQEWAVGLICTVVSSLAGGSFIIVKWGLHEWVTDVWGMIALGGFFFVCGLPGWALVRWIFNFIDKQEGKTIVEVIKEFKKARKDIENS</sequence>
<proteinExistence type="predicted"/>
<evidence type="ECO:0000256" key="1">
    <source>
        <dbReference type="SAM" id="Phobius"/>
    </source>
</evidence>
<evidence type="ECO:0000313" key="3">
    <source>
        <dbReference type="Proteomes" id="UP000005740"/>
    </source>
</evidence>
<accession>D0CDV6</accession>
<evidence type="ECO:0000313" key="2">
    <source>
        <dbReference type="EMBL" id="EEX02267.1"/>
    </source>
</evidence>
<protein>
    <recommendedName>
        <fullName evidence="4">Bacteriophage protein</fullName>
    </recommendedName>
</protein>
<reference evidence="3" key="1">
    <citation type="journal article" date="2012" name="PLoS ONE">
        <title>The success of Acinetobacter species; genetic, metabolic and virulence attributes.</title>
        <authorList>
            <person name="Peleg A.Y."/>
            <person name="de Breij A."/>
            <person name="Adams M.D."/>
            <person name="Cerqueira G.M."/>
            <person name="Mocali S."/>
            <person name="Galardini M."/>
            <person name="Nibbering P.H."/>
            <person name="Earl A.M."/>
            <person name="Ward D.V."/>
            <person name="Paterson D.L."/>
            <person name="Seifert H."/>
            <person name="Dijkshoorn L."/>
        </authorList>
    </citation>
    <scope>NUCLEOTIDE SEQUENCE [LARGE SCALE GENOMIC DNA]</scope>
    <source>
        <strain evidence="3">ATCC 19606 / DSM 30007 / JCM 6841 / CCUG 19606 / CIP 70.34 / NBRC 109757 / NCIMB 12457 / NCTC 12156 / 81</strain>
    </source>
</reference>
<keyword evidence="1" id="KW-0812">Transmembrane</keyword>
<dbReference type="EMBL" id="GG704578">
    <property type="protein sequence ID" value="EEX02267.1"/>
    <property type="molecule type" value="Genomic_DNA"/>
</dbReference>
<organism evidence="2 3">
    <name type="scientific">Acinetobacter baumannii (strain ATCC 19606 / DSM 30007 / JCM 6841 / CCUG 19606 / CIP 70.34 / NBRC 109757 / NCIMB 12457 / NCTC 12156 / 81)</name>
    <dbReference type="NCBI Taxonomy" id="575584"/>
    <lineage>
        <taxon>Bacteria</taxon>
        <taxon>Pseudomonadati</taxon>
        <taxon>Pseudomonadota</taxon>
        <taxon>Gammaproteobacteria</taxon>
        <taxon>Moraxellales</taxon>
        <taxon>Moraxellaceae</taxon>
        <taxon>Acinetobacter</taxon>
        <taxon>Acinetobacter calcoaceticus/baumannii complex</taxon>
    </lineage>
</organism>
<dbReference type="AlphaFoldDB" id="D0CDV6"/>
<keyword evidence="1" id="KW-0472">Membrane</keyword>
<gene>
    <name evidence="2" type="ORF">HMPREF0010_02936</name>
</gene>
<dbReference type="BioCyc" id="ABAU575584-HMP:GM69-2991-MONOMER"/>
<dbReference type="Proteomes" id="UP000005740">
    <property type="component" value="Unassembled WGS sequence"/>
</dbReference>
<name>D0CDV6_ACIB2</name>